<protein>
    <submittedName>
        <fullName evidence="2">Pilus assembly protein</fullName>
    </submittedName>
</protein>
<dbReference type="RefSeq" id="WP_202750408.1">
    <property type="nucleotide sequence ID" value="NZ_JAESWC010000015.1"/>
</dbReference>
<sequence length="244" mass="27282">METIIEEFKNKSLSGNTIKIIAIIAMIIDHLGWAFVSSNTVGGAVMHTIGKITGPIMCYFIAEGNHYSKDRKKYVERLFIFALISHVPFNIFVNEGRITLLPTSVIFTLMCGLLALIVFEKIENKPLKVVLILLLIVVTYWADWPIFGVLFVLAFGVFYGNTKKQIGSFAILSLLKLVDVLFAGEGLNIYLIIPRILSPLLVVLLLYLYNGTKGGSKYSKWAFYIIYPLQFLIIGGIALLLGRV</sequence>
<reference evidence="2 3" key="1">
    <citation type="submission" date="2021-01" db="EMBL/GenBank/DDBJ databases">
        <title>Genome public.</title>
        <authorList>
            <person name="Liu C."/>
            <person name="Sun Q."/>
        </authorList>
    </citation>
    <scope>NUCLEOTIDE SEQUENCE [LARGE SCALE GENOMIC DNA]</scope>
    <source>
        <strain evidence="2 3">YIM B02515</strain>
    </source>
</reference>
<evidence type="ECO:0000313" key="3">
    <source>
        <dbReference type="Proteomes" id="UP000632377"/>
    </source>
</evidence>
<accession>A0ABS1TE86</accession>
<feature type="transmembrane region" description="Helical" evidence="1">
    <location>
        <begin position="44"/>
        <end position="62"/>
    </location>
</feature>
<dbReference type="Pfam" id="PF05857">
    <property type="entry name" value="TraX"/>
    <property type="match status" value="1"/>
</dbReference>
<organism evidence="2 3">
    <name type="scientific">Clostridium rhizosphaerae</name>
    <dbReference type="NCBI Taxonomy" id="2803861"/>
    <lineage>
        <taxon>Bacteria</taxon>
        <taxon>Bacillati</taxon>
        <taxon>Bacillota</taxon>
        <taxon>Clostridia</taxon>
        <taxon>Eubacteriales</taxon>
        <taxon>Clostridiaceae</taxon>
        <taxon>Clostridium</taxon>
    </lineage>
</organism>
<feature type="transmembrane region" description="Helical" evidence="1">
    <location>
        <begin position="74"/>
        <end position="93"/>
    </location>
</feature>
<dbReference type="InterPro" id="IPR008875">
    <property type="entry name" value="TraX"/>
</dbReference>
<keyword evidence="1" id="KW-0472">Membrane</keyword>
<feature type="transmembrane region" description="Helical" evidence="1">
    <location>
        <begin position="131"/>
        <end position="159"/>
    </location>
</feature>
<name>A0ABS1TE86_9CLOT</name>
<proteinExistence type="predicted"/>
<gene>
    <name evidence="2" type="ORF">JK636_18250</name>
</gene>
<keyword evidence="3" id="KW-1185">Reference proteome</keyword>
<feature type="transmembrane region" description="Helical" evidence="1">
    <location>
        <begin position="221"/>
        <end position="241"/>
    </location>
</feature>
<comment type="caution">
    <text evidence="2">The sequence shown here is derived from an EMBL/GenBank/DDBJ whole genome shotgun (WGS) entry which is preliminary data.</text>
</comment>
<dbReference type="Proteomes" id="UP000632377">
    <property type="component" value="Unassembled WGS sequence"/>
</dbReference>
<feature type="transmembrane region" description="Helical" evidence="1">
    <location>
        <begin position="189"/>
        <end position="209"/>
    </location>
</feature>
<feature type="transmembrane region" description="Helical" evidence="1">
    <location>
        <begin position="99"/>
        <end position="119"/>
    </location>
</feature>
<evidence type="ECO:0000256" key="1">
    <source>
        <dbReference type="SAM" id="Phobius"/>
    </source>
</evidence>
<evidence type="ECO:0000313" key="2">
    <source>
        <dbReference type="EMBL" id="MBL4937655.1"/>
    </source>
</evidence>
<keyword evidence="1" id="KW-1133">Transmembrane helix</keyword>
<keyword evidence="1" id="KW-0812">Transmembrane</keyword>
<dbReference type="EMBL" id="JAESWC010000015">
    <property type="protein sequence ID" value="MBL4937655.1"/>
    <property type="molecule type" value="Genomic_DNA"/>
</dbReference>
<feature type="transmembrane region" description="Helical" evidence="1">
    <location>
        <begin position="20"/>
        <end position="38"/>
    </location>
</feature>